<protein>
    <submittedName>
        <fullName evidence="8">NIPA like domain containing 2</fullName>
    </submittedName>
</protein>
<proteinExistence type="inferred from homology"/>
<dbReference type="GeneTree" id="ENSGT00940000159321"/>
<evidence type="ECO:0000256" key="2">
    <source>
        <dbReference type="ARBA" id="ARBA00007230"/>
    </source>
</evidence>
<dbReference type="PANTHER" id="PTHR12570">
    <property type="match status" value="1"/>
</dbReference>
<keyword evidence="9" id="KW-1185">Reference proteome</keyword>
<feature type="transmembrane region" description="Helical" evidence="7">
    <location>
        <begin position="214"/>
        <end position="233"/>
    </location>
</feature>
<dbReference type="InterPro" id="IPR008521">
    <property type="entry name" value="Mg_trans_NIPA"/>
</dbReference>
<comment type="subcellular location">
    <subcellularLocation>
        <location evidence="1">Membrane</location>
        <topology evidence="1">Multi-pass membrane protein</topology>
    </subcellularLocation>
</comment>
<feature type="region of interest" description="Disordered" evidence="6">
    <location>
        <begin position="315"/>
        <end position="346"/>
    </location>
</feature>
<feature type="transmembrane region" description="Helical" evidence="7">
    <location>
        <begin position="174"/>
        <end position="202"/>
    </location>
</feature>
<reference evidence="8" key="2">
    <citation type="submission" date="2025-09" db="UniProtKB">
        <authorList>
            <consortium name="Ensembl"/>
        </authorList>
    </citation>
    <scope>IDENTIFICATION</scope>
</reference>
<dbReference type="AlphaFoldDB" id="A0A670ZF57"/>
<dbReference type="Proteomes" id="UP000472273">
    <property type="component" value="Unplaced"/>
</dbReference>
<evidence type="ECO:0000256" key="3">
    <source>
        <dbReference type="ARBA" id="ARBA00022692"/>
    </source>
</evidence>
<comment type="similarity">
    <text evidence="2">Belongs to the NIPA family.</text>
</comment>
<feature type="transmembrane region" description="Helical" evidence="7">
    <location>
        <begin position="76"/>
        <end position="98"/>
    </location>
</feature>
<evidence type="ECO:0000256" key="6">
    <source>
        <dbReference type="SAM" id="MobiDB-lite"/>
    </source>
</evidence>
<evidence type="ECO:0000313" key="8">
    <source>
        <dbReference type="Ensembl" id="ENSPTXP00000020351.1"/>
    </source>
</evidence>
<keyword evidence="4 7" id="KW-1133">Transmembrane helix</keyword>
<evidence type="ECO:0000256" key="7">
    <source>
        <dbReference type="SAM" id="Phobius"/>
    </source>
</evidence>
<dbReference type="Pfam" id="PF05653">
    <property type="entry name" value="Mg_trans_NIPA"/>
    <property type="match status" value="1"/>
</dbReference>
<evidence type="ECO:0000313" key="9">
    <source>
        <dbReference type="Proteomes" id="UP000472273"/>
    </source>
</evidence>
<sequence length="346" mass="38449">MGSSPLPQNTTLGGRASRREFLSQGWYFANEQTLLFGILLAITGNIFISISLNLQKYSHLRLTQQVIQKPCYRSKLWWCGIIFMGIGEIGNFAAYGFAPVMVVAPLGSVAVIGGTVMLVGMFLLVTFAPHIIQKVTARTIQTDLVSWQFLIYMIVEIVAFCILLYFYKRKEAKHIVVLLTMVALLASLTIISVKAVAAMLTFSVKGNMQLTYPIFYLMLILMTSTCIFQVKFLNQAMEIYGSAQVIPLNYVLSTLSSILAGAMFYHEFQGAGFLSSFMSLFGCSLTFIGVSIISQNRSKEHLTTFYIDCEHIPGKKKSSAIQPDSNNPSYGSLYKESISLKTPTKE</sequence>
<accession>A0A670ZF57</accession>
<feature type="transmembrane region" description="Helical" evidence="7">
    <location>
        <begin position="245"/>
        <end position="265"/>
    </location>
</feature>
<feature type="transmembrane region" description="Helical" evidence="7">
    <location>
        <begin position="34"/>
        <end position="55"/>
    </location>
</feature>
<gene>
    <name evidence="8" type="primary">NIPAL2</name>
</gene>
<dbReference type="PANTHER" id="PTHR12570:SF16">
    <property type="entry name" value="NIPA-LIKE PROTEIN 2"/>
    <property type="match status" value="1"/>
</dbReference>
<keyword evidence="3 7" id="KW-0812">Transmembrane</keyword>
<evidence type="ECO:0000256" key="4">
    <source>
        <dbReference type="ARBA" id="ARBA00022989"/>
    </source>
</evidence>
<keyword evidence="5 7" id="KW-0472">Membrane</keyword>
<dbReference type="GO" id="GO:0016020">
    <property type="term" value="C:membrane"/>
    <property type="evidence" value="ECO:0007669"/>
    <property type="project" value="UniProtKB-SubCell"/>
</dbReference>
<organism evidence="8 9">
    <name type="scientific">Pseudonaja textilis</name>
    <name type="common">Eastern brown snake</name>
    <dbReference type="NCBI Taxonomy" id="8673"/>
    <lineage>
        <taxon>Eukaryota</taxon>
        <taxon>Metazoa</taxon>
        <taxon>Chordata</taxon>
        <taxon>Craniata</taxon>
        <taxon>Vertebrata</taxon>
        <taxon>Euteleostomi</taxon>
        <taxon>Lepidosauria</taxon>
        <taxon>Squamata</taxon>
        <taxon>Bifurcata</taxon>
        <taxon>Unidentata</taxon>
        <taxon>Episquamata</taxon>
        <taxon>Toxicofera</taxon>
        <taxon>Serpentes</taxon>
        <taxon>Colubroidea</taxon>
        <taxon>Elapidae</taxon>
        <taxon>Hydrophiinae</taxon>
        <taxon>Pseudonaja</taxon>
    </lineage>
</organism>
<name>A0A670ZF57_PSETE</name>
<feature type="compositionally biased region" description="Polar residues" evidence="6">
    <location>
        <begin position="319"/>
        <end position="330"/>
    </location>
</feature>
<feature type="transmembrane region" description="Helical" evidence="7">
    <location>
        <begin position="149"/>
        <end position="168"/>
    </location>
</feature>
<feature type="transmembrane region" description="Helical" evidence="7">
    <location>
        <begin position="272"/>
        <end position="293"/>
    </location>
</feature>
<dbReference type="GO" id="GO:0015095">
    <property type="term" value="F:magnesium ion transmembrane transporter activity"/>
    <property type="evidence" value="ECO:0007669"/>
    <property type="project" value="InterPro"/>
</dbReference>
<reference evidence="8" key="1">
    <citation type="submission" date="2025-08" db="UniProtKB">
        <authorList>
            <consortium name="Ensembl"/>
        </authorList>
    </citation>
    <scope>IDENTIFICATION</scope>
</reference>
<feature type="transmembrane region" description="Helical" evidence="7">
    <location>
        <begin position="104"/>
        <end position="128"/>
    </location>
</feature>
<dbReference type="Ensembl" id="ENSPTXT00000020969.1">
    <property type="protein sequence ID" value="ENSPTXP00000020351.1"/>
    <property type="gene ID" value="ENSPTXG00000014064.1"/>
</dbReference>
<evidence type="ECO:0000256" key="5">
    <source>
        <dbReference type="ARBA" id="ARBA00023136"/>
    </source>
</evidence>
<evidence type="ECO:0000256" key="1">
    <source>
        <dbReference type="ARBA" id="ARBA00004141"/>
    </source>
</evidence>